<evidence type="ECO:0000313" key="2">
    <source>
        <dbReference type="EMBL" id="KAK8391734.1"/>
    </source>
</evidence>
<proteinExistence type="predicted"/>
<reference evidence="2 3" key="1">
    <citation type="submission" date="2023-03" db="EMBL/GenBank/DDBJ databases">
        <title>High-quality genome of Scylla paramamosain provides insights in environmental adaptation.</title>
        <authorList>
            <person name="Zhang L."/>
        </authorList>
    </citation>
    <scope>NUCLEOTIDE SEQUENCE [LARGE SCALE GENOMIC DNA]</scope>
    <source>
        <strain evidence="2">LZ_2023a</strain>
        <tissue evidence="2">Muscle</tissue>
    </source>
</reference>
<evidence type="ECO:0000313" key="3">
    <source>
        <dbReference type="Proteomes" id="UP001487740"/>
    </source>
</evidence>
<organism evidence="2 3">
    <name type="scientific">Scylla paramamosain</name>
    <name type="common">Mud crab</name>
    <dbReference type="NCBI Taxonomy" id="85552"/>
    <lineage>
        <taxon>Eukaryota</taxon>
        <taxon>Metazoa</taxon>
        <taxon>Ecdysozoa</taxon>
        <taxon>Arthropoda</taxon>
        <taxon>Crustacea</taxon>
        <taxon>Multicrustacea</taxon>
        <taxon>Malacostraca</taxon>
        <taxon>Eumalacostraca</taxon>
        <taxon>Eucarida</taxon>
        <taxon>Decapoda</taxon>
        <taxon>Pleocyemata</taxon>
        <taxon>Brachyura</taxon>
        <taxon>Eubrachyura</taxon>
        <taxon>Portunoidea</taxon>
        <taxon>Portunidae</taxon>
        <taxon>Portuninae</taxon>
        <taxon>Scylla</taxon>
    </lineage>
</organism>
<gene>
    <name evidence="2" type="ORF">O3P69_017334</name>
</gene>
<comment type="caution">
    <text evidence="2">The sequence shown here is derived from an EMBL/GenBank/DDBJ whole genome shotgun (WGS) entry which is preliminary data.</text>
</comment>
<feature type="compositionally biased region" description="Low complexity" evidence="1">
    <location>
        <begin position="61"/>
        <end position="78"/>
    </location>
</feature>
<dbReference type="AlphaFoldDB" id="A0AAW0TWR1"/>
<dbReference type="EMBL" id="JARAKH010000024">
    <property type="protein sequence ID" value="KAK8391734.1"/>
    <property type="molecule type" value="Genomic_DNA"/>
</dbReference>
<accession>A0AAW0TWR1</accession>
<keyword evidence="3" id="KW-1185">Reference proteome</keyword>
<sequence>MLTATSKPSYHALLAHGALQHHRYRRDHKFSNLLHEAHARTTTAPTTTTTIAREKSKSLRHNFSSSSLHSAHPAPSQSVRPTPYDGLTCHT</sequence>
<protein>
    <submittedName>
        <fullName evidence="2">Uncharacterized protein</fullName>
    </submittedName>
</protein>
<evidence type="ECO:0000256" key="1">
    <source>
        <dbReference type="SAM" id="MobiDB-lite"/>
    </source>
</evidence>
<feature type="region of interest" description="Disordered" evidence="1">
    <location>
        <begin position="57"/>
        <end position="91"/>
    </location>
</feature>
<name>A0AAW0TWR1_SCYPA</name>
<dbReference type="Proteomes" id="UP001487740">
    <property type="component" value="Unassembled WGS sequence"/>
</dbReference>